<accession>A0A558GUS9</accession>
<evidence type="ECO:0008006" key="3">
    <source>
        <dbReference type="Google" id="ProtNLM"/>
    </source>
</evidence>
<reference evidence="1 2" key="1">
    <citation type="submission" date="2019-07" db="EMBL/GenBank/DDBJ databases">
        <title>Diversity of Bacteria from Kongsfjorden, Arctic.</title>
        <authorList>
            <person name="Yu Y."/>
        </authorList>
    </citation>
    <scope>NUCLEOTIDE SEQUENCE [LARGE SCALE GENOMIC DNA]</scope>
    <source>
        <strain evidence="1 2">SM1928</strain>
    </source>
</reference>
<comment type="caution">
    <text evidence="1">The sequence shown here is derived from an EMBL/GenBank/DDBJ whole genome shotgun (WGS) entry which is preliminary data.</text>
</comment>
<dbReference type="AlphaFoldDB" id="A0A558GUS9"/>
<evidence type="ECO:0000313" key="2">
    <source>
        <dbReference type="Proteomes" id="UP000316500"/>
    </source>
</evidence>
<evidence type="ECO:0000313" key="1">
    <source>
        <dbReference type="EMBL" id="TVU60607.1"/>
    </source>
</evidence>
<dbReference type="RefSeq" id="WP_144652041.1">
    <property type="nucleotide sequence ID" value="NZ_VNFK01000013.1"/>
</dbReference>
<dbReference type="OrthoDB" id="6058590at2"/>
<sequence>MDPLLDAQFLPSGFHYSGFYKRLIALNLTNLEPWRILQGQMLIQRTVGLRERYPSRLLVPFARRIDSDAVACWDLDADCDAISVIHDFANSGWEQRERYDDLTCWFRQAVEDMIEFEQ</sequence>
<name>A0A558GUS9_PAENT</name>
<organism evidence="1 2">
    <name type="scientific">Paenarthrobacter nitroguajacolicus</name>
    <name type="common">Arthrobacter nitroguajacolicus</name>
    <dbReference type="NCBI Taxonomy" id="211146"/>
    <lineage>
        <taxon>Bacteria</taxon>
        <taxon>Bacillati</taxon>
        <taxon>Actinomycetota</taxon>
        <taxon>Actinomycetes</taxon>
        <taxon>Micrococcales</taxon>
        <taxon>Micrococcaceae</taxon>
        <taxon>Paenarthrobacter</taxon>
    </lineage>
</organism>
<gene>
    <name evidence="1" type="ORF">FQP90_15825</name>
</gene>
<protein>
    <recommendedName>
        <fullName evidence="3">SMI1/KNR4 family protein</fullName>
    </recommendedName>
</protein>
<proteinExistence type="predicted"/>
<dbReference type="EMBL" id="VNFK01000013">
    <property type="protein sequence ID" value="TVU60607.1"/>
    <property type="molecule type" value="Genomic_DNA"/>
</dbReference>
<dbReference type="Proteomes" id="UP000316500">
    <property type="component" value="Unassembled WGS sequence"/>
</dbReference>